<proteinExistence type="predicted"/>
<dbReference type="Proteomes" id="UP000036987">
    <property type="component" value="Unassembled WGS sequence"/>
</dbReference>
<accession>A0A0K9NTS7</accession>
<evidence type="ECO:0000313" key="1">
    <source>
        <dbReference type="EMBL" id="KMZ60038.1"/>
    </source>
</evidence>
<sequence>MKAAIDPSSDVTLTRSEVLSSGARPFVAAAGMYTTLGASGLKCSILLGFSHLPHGRWGTIVILIVLWLSPCLLQSEEQRTNRGTEITRYSFMKTHRARTGVSGNLCYRWRLSPILLENVVTKCYCSSPLVSDLEIPAAVSSHSIFL</sequence>
<keyword evidence="2" id="KW-1185">Reference proteome</keyword>
<gene>
    <name evidence="1" type="ORF">ZOSMA_61G00090</name>
</gene>
<protein>
    <submittedName>
        <fullName evidence="1">Uncharacterized protein</fullName>
    </submittedName>
</protein>
<dbReference type="EMBL" id="LFYR01001661">
    <property type="protein sequence ID" value="KMZ60038.1"/>
    <property type="molecule type" value="Genomic_DNA"/>
</dbReference>
<evidence type="ECO:0000313" key="2">
    <source>
        <dbReference type="Proteomes" id="UP000036987"/>
    </source>
</evidence>
<dbReference type="AlphaFoldDB" id="A0A0K9NTS7"/>
<reference evidence="2" key="1">
    <citation type="journal article" date="2016" name="Nature">
        <title>The genome of the seagrass Zostera marina reveals angiosperm adaptation to the sea.</title>
        <authorList>
            <person name="Olsen J.L."/>
            <person name="Rouze P."/>
            <person name="Verhelst B."/>
            <person name="Lin Y.-C."/>
            <person name="Bayer T."/>
            <person name="Collen J."/>
            <person name="Dattolo E."/>
            <person name="De Paoli E."/>
            <person name="Dittami S."/>
            <person name="Maumus F."/>
            <person name="Michel G."/>
            <person name="Kersting A."/>
            <person name="Lauritano C."/>
            <person name="Lohaus R."/>
            <person name="Toepel M."/>
            <person name="Tonon T."/>
            <person name="Vanneste K."/>
            <person name="Amirebrahimi M."/>
            <person name="Brakel J."/>
            <person name="Bostroem C."/>
            <person name="Chovatia M."/>
            <person name="Grimwood J."/>
            <person name="Jenkins J.W."/>
            <person name="Jueterbock A."/>
            <person name="Mraz A."/>
            <person name="Stam W.T."/>
            <person name="Tice H."/>
            <person name="Bornberg-Bauer E."/>
            <person name="Green P.J."/>
            <person name="Pearson G.A."/>
            <person name="Procaccini G."/>
            <person name="Duarte C.M."/>
            <person name="Schmutz J."/>
            <person name="Reusch T.B.H."/>
            <person name="Van de Peer Y."/>
        </authorList>
    </citation>
    <scope>NUCLEOTIDE SEQUENCE [LARGE SCALE GENOMIC DNA]</scope>
    <source>
        <strain evidence="2">cv. Finnish</strain>
    </source>
</reference>
<organism evidence="1 2">
    <name type="scientific">Zostera marina</name>
    <name type="common">Eelgrass</name>
    <dbReference type="NCBI Taxonomy" id="29655"/>
    <lineage>
        <taxon>Eukaryota</taxon>
        <taxon>Viridiplantae</taxon>
        <taxon>Streptophyta</taxon>
        <taxon>Embryophyta</taxon>
        <taxon>Tracheophyta</taxon>
        <taxon>Spermatophyta</taxon>
        <taxon>Magnoliopsida</taxon>
        <taxon>Liliopsida</taxon>
        <taxon>Zosteraceae</taxon>
        <taxon>Zostera</taxon>
    </lineage>
</organism>
<name>A0A0K9NTS7_ZOSMR</name>
<comment type="caution">
    <text evidence="1">The sequence shown here is derived from an EMBL/GenBank/DDBJ whole genome shotgun (WGS) entry which is preliminary data.</text>
</comment>